<evidence type="ECO:0000313" key="1">
    <source>
        <dbReference type="EMBL" id="KAF7161880.1"/>
    </source>
</evidence>
<dbReference type="EMBL" id="JACBAF010002239">
    <property type="protein sequence ID" value="KAF7161880.1"/>
    <property type="molecule type" value="Genomic_DNA"/>
</dbReference>
<protein>
    <submittedName>
        <fullName evidence="1">Uncharacterized protein</fullName>
    </submittedName>
</protein>
<proteinExistence type="predicted"/>
<name>A0A8H6PVI5_9EURO</name>
<accession>A0A8H6PVI5</accession>
<dbReference type="AlphaFoldDB" id="A0A8H6PVI5"/>
<evidence type="ECO:0000313" key="2">
    <source>
        <dbReference type="Proteomes" id="UP000662466"/>
    </source>
</evidence>
<dbReference type="Proteomes" id="UP000662466">
    <property type="component" value="Unassembled WGS sequence"/>
</dbReference>
<comment type="caution">
    <text evidence="1">The sequence shown here is derived from an EMBL/GenBank/DDBJ whole genome shotgun (WGS) entry which is preliminary data.</text>
</comment>
<sequence length="331" mass="37501">MNLLQVSGAAYYDSLLGRRPQNPPQDFTRVLYIPRHNSATVHLPLYDVAEQYRNAVQGCFMSSSQYAVQLSMMEKPRDDGMNCEVAYHVDLDKSVADDATVRLHVQRRSLFQDDEAIAQAYVSPRLFGFGMTPPCARDVDAEMNSLIRLPPHDGCLLATGNTEKGTDTSCMLMAASFPIQPSIRGRYSIPHPYFTFLLPGKNNNQRILQWQLRPKEDSLRRYTLVEIGAASERPDVGLSEDSAREPKNLAIYHHIGINVWMPKDFSEGVLLLPDQAGSDGNEREPLIVASLLALLWQLREQAQMKPRKLKRARSRNSQNMWQKAISVLHRH</sequence>
<organism evidence="1 2">
    <name type="scientific">Aspergillus hiratsukae</name>
    <dbReference type="NCBI Taxonomy" id="1194566"/>
    <lineage>
        <taxon>Eukaryota</taxon>
        <taxon>Fungi</taxon>
        <taxon>Dikarya</taxon>
        <taxon>Ascomycota</taxon>
        <taxon>Pezizomycotina</taxon>
        <taxon>Eurotiomycetes</taxon>
        <taxon>Eurotiomycetidae</taxon>
        <taxon>Eurotiales</taxon>
        <taxon>Aspergillaceae</taxon>
        <taxon>Aspergillus</taxon>
        <taxon>Aspergillus subgen. Fumigati</taxon>
    </lineage>
</organism>
<gene>
    <name evidence="1" type="ORF">CNMCM6106_008996</name>
</gene>
<reference evidence="1" key="1">
    <citation type="submission" date="2020-06" db="EMBL/GenBank/DDBJ databases">
        <title>Draft genome sequences of strains closely related to Aspergillus parafelis and Aspergillus hiratsukae.</title>
        <authorList>
            <person name="Dos Santos R.A.C."/>
            <person name="Rivero-Menendez O."/>
            <person name="Steenwyk J.L."/>
            <person name="Mead M.E."/>
            <person name="Goldman G.H."/>
            <person name="Alastruey-Izquierdo A."/>
            <person name="Rokas A."/>
        </authorList>
    </citation>
    <scope>NUCLEOTIDE SEQUENCE</scope>
    <source>
        <strain evidence="1">CNM-CM6106</strain>
    </source>
</reference>